<evidence type="ECO:0000256" key="2">
    <source>
        <dbReference type="ARBA" id="ARBA00023052"/>
    </source>
</evidence>
<dbReference type="AlphaFoldDB" id="A0A2U1JX21"/>
<name>A0A2U1JX21_9BACI</name>
<keyword evidence="7" id="KW-0670">Pyruvate</keyword>
<dbReference type="PROSITE" id="PS00187">
    <property type="entry name" value="TPP_ENZYMES"/>
    <property type="match status" value="1"/>
</dbReference>
<proteinExistence type="inferred from homology"/>
<dbReference type="InterPro" id="IPR047210">
    <property type="entry name" value="TPP_PYR_POXB-like"/>
</dbReference>
<dbReference type="PANTHER" id="PTHR42981:SF2">
    <property type="entry name" value="PYRUVATE DEHYDROGENASE [UBIQUINONE]"/>
    <property type="match status" value="1"/>
</dbReference>
<dbReference type="InterPro" id="IPR029035">
    <property type="entry name" value="DHS-like_NAD/FAD-binding_dom"/>
</dbReference>
<dbReference type="InterPro" id="IPR000399">
    <property type="entry name" value="TPP-bd_CS"/>
</dbReference>
<protein>
    <submittedName>
        <fullName evidence="7">Pyruvate oxidase</fullName>
    </submittedName>
</protein>
<evidence type="ECO:0000259" key="5">
    <source>
        <dbReference type="Pfam" id="PF02775"/>
    </source>
</evidence>
<keyword evidence="2 3" id="KW-0786">Thiamine pyrophosphate</keyword>
<keyword evidence="8" id="KW-1185">Reference proteome</keyword>
<dbReference type="SUPFAM" id="SSF52467">
    <property type="entry name" value="DHS-like NAD/FAD-binding domain"/>
    <property type="match status" value="1"/>
</dbReference>
<sequence>MENEVNRNVAEYLVQQLTQWGCKRVYGVIGDANLFFLNELANQSQIQYIACRHEMDAALMASAEAKLTGKLAVCTATCGPGITVLLNGLADAWRDKAPVLAITGQVERTELGTGGVQDIDQQQLISPLALYSALVSDSHSFPKLLNIAMKTALGKGGVAHLSVPKDIWLLPVAGGFFPLPPNKQATAPPIEDLQQVTAKIDQAKRPIILAGRGIKQARAEVLQFAEKIQAPMMTTMPAKCFVPNDHPLFAGGLGQGGTEISRELLEMADLCIILGATWWPTDYVPSSIPIIQLDARSENIGHSYPTNGSLVGEMSGLLQSVMAQVQQKQNREYLHEIEQKKMAWNAKIQSEINEQADSITTAKVIAELNQWIDPNAIMTVDTGDHTLWLERIFQFQNQELLLSGTWRTLGFSLPAGIAAQLEHPERQVVCIAGDGGVAHSMIDLITAVTYKLPLTLIIVNNGAYFMEKSRMIVEGLDTFGSEIPNPDYVALARSMGAEGYRVKQLEELQPTMRQALASKLTSVVEIHTTASILPHTKILKGINQTNGQRD</sequence>
<dbReference type="GO" id="GO:0003824">
    <property type="term" value="F:catalytic activity"/>
    <property type="evidence" value="ECO:0007669"/>
    <property type="project" value="InterPro"/>
</dbReference>
<dbReference type="GO" id="GO:0030976">
    <property type="term" value="F:thiamine pyrophosphate binding"/>
    <property type="evidence" value="ECO:0007669"/>
    <property type="project" value="InterPro"/>
</dbReference>
<feature type="domain" description="Thiamine pyrophosphate enzyme N-terminal TPP-binding" evidence="6">
    <location>
        <begin position="8"/>
        <end position="124"/>
    </location>
</feature>
<dbReference type="OrthoDB" id="4494979at2"/>
<dbReference type="InterPro" id="IPR047211">
    <property type="entry name" value="POXB-like"/>
</dbReference>
<evidence type="ECO:0000313" key="8">
    <source>
        <dbReference type="Proteomes" id="UP000245998"/>
    </source>
</evidence>
<dbReference type="EMBL" id="QCZG01000026">
    <property type="protein sequence ID" value="PWA09760.1"/>
    <property type="molecule type" value="Genomic_DNA"/>
</dbReference>
<evidence type="ECO:0000256" key="3">
    <source>
        <dbReference type="RuleBase" id="RU362132"/>
    </source>
</evidence>
<dbReference type="SUPFAM" id="SSF52518">
    <property type="entry name" value="Thiamin diphosphate-binding fold (THDP-binding)"/>
    <property type="match status" value="2"/>
</dbReference>
<dbReference type="RefSeq" id="WP_116555223.1">
    <property type="nucleotide sequence ID" value="NZ_QCZG01000026.1"/>
</dbReference>
<dbReference type="Gene3D" id="3.40.50.1220">
    <property type="entry name" value="TPP-binding domain"/>
    <property type="match status" value="1"/>
</dbReference>
<comment type="caution">
    <text evidence="7">The sequence shown here is derived from an EMBL/GenBank/DDBJ whole genome shotgun (WGS) entry which is preliminary data.</text>
</comment>
<feature type="domain" description="Thiamine pyrophosphate enzyme TPP-binding" evidence="5">
    <location>
        <begin position="381"/>
        <end position="526"/>
    </location>
</feature>
<dbReference type="InterPro" id="IPR011766">
    <property type="entry name" value="TPP_enzyme_TPP-bd"/>
</dbReference>
<dbReference type="CDD" id="cd07039">
    <property type="entry name" value="TPP_PYR_POX"/>
    <property type="match status" value="1"/>
</dbReference>
<comment type="similarity">
    <text evidence="1 3">Belongs to the TPP enzyme family.</text>
</comment>
<evidence type="ECO:0000256" key="1">
    <source>
        <dbReference type="ARBA" id="ARBA00007812"/>
    </source>
</evidence>
<dbReference type="Pfam" id="PF02776">
    <property type="entry name" value="TPP_enzyme_N"/>
    <property type="match status" value="1"/>
</dbReference>
<evidence type="ECO:0000259" key="6">
    <source>
        <dbReference type="Pfam" id="PF02776"/>
    </source>
</evidence>
<accession>A0A2U1JX21</accession>
<dbReference type="Proteomes" id="UP000245998">
    <property type="component" value="Unassembled WGS sequence"/>
</dbReference>
<organism evidence="7 8">
    <name type="scientific">Pueribacillus theae</name>
    <dbReference type="NCBI Taxonomy" id="2171751"/>
    <lineage>
        <taxon>Bacteria</taxon>
        <taxon>Bacillati</taxon>
        <taxon>Bacillota</taxon>
        <taxon>Bacilli</taxon>
        <taxon>Bacillales</taxon>
        <taxon>Bacillaceae</taxon>
        <taxon>Pueribacillus</taxon>
    </lineage>
</organism>
<dbReference type="Pfam" id="PF02775">
    <property type="entry name" value="TPP_enzyme_C"/>
    <property type="match status" value="1"/>
</dbReference>
<dbReference type="PANTHER" id="PTHR42981">
    <property type="entry name" value="PYRUVATE DEHYDROGENASE [UBIQUINONE]"/>
    <property type="match status" value="1"/>
</dbReference>
<dbReference type="InterPro" id="IPR029061">
    <property type="entry name" value="THDP-binding"/>
</dbReference>
<dbReference type="Pfam" id="PF00205">
    <property type="entry name" value="TPP_enzyme_M"/>
    <property type="match status" value="1"/>
</dbReference>
<evidence type="ECO:0000313" key="7">
    <source>
        <dbReference type="EMBL" id="PWA09760.1"/>
    </source>
</evidence>
<dbReference type="Gene3D" id="3.40.50.970">
    <property type="match status" value="2"/>
</dbReference>
<feature type="domain" description="Thiamine pyrophosphate enzyme central" evidence="4">
    <location>
        <begin position="193"/>
        <end position="319"/>
    </location>
</feature>
<evidence type="ECO:0000259" key="4">
    <source>
        <dbReference type="Pfam" id="PF00205"/>
    </source>
</evidence>
<dbReference type="InterPro" id="IPR012000">
    <property type="entry name" value="Thiamin_PyroP_enz_cen_dom"/>
</dbReference>
<dbReference type="GO" id="GO:0000287">
    <property type="term" value="F:magnesium ion binding"/>
    <property type="evidence" value="ECO:0007669"/>
    <property type="project" value="InterPro"/>
</dbReference>
<dbReference type="InterPro" id="IPR012001">
    <property type="entry name" value="Thiamin_PyroP_enz_TPP-bd_dom"/>
</dbReference>
<gene>
    <name evidence="7" type="ORF">DCC39_12410</name>
</gene>
<reference evidence="7 8" key="1">
    <citation type="submission" date="2018-04" db="EMBL/GenBank/DDBJ databases">
        <title>Camelliibacillus theae gen. nov., sp. nov., isolated from Pu'er tea.</title>
        <authorList>
            <person name="Niu L."/>
        </authorList>
    </citation>
    <scope>NUCLEOTIDE SEQUENCE [LARGE SCALE GENOMIC DNA]</scope>
    <source>
        <strain evidence="7 8">T8</strain>
    </source>
</reference>